<dbReference type="GO" id="GO:0016628">
    <property type="term" value="F:oxidoreductase activity, acting on the CH-CH group of donors, NAD or NADP as acceptor"/>
    <property type="evidence" value="ECO:0007669"/>
    <property type="project" value="InterPro"/>
</dbReference>
<evidence type="ECO:0000313" key="4">
    <source>
        <dbReference type="Proteomes" id="UP000003704"/>
    </source>
</evidence>
<dbReference type="AlphaFoldDB" id="I8HWH9"/>
<evidence type="ECO:0000259" key="2">
    <source>
        <dbReference type="SMART" id="SM00829"/>
    </source>
</evidence>
<keyword evidence="1" id="KW-0560">Oxidoreductase</keyword>
<reference evidence="3 4" key="1">
    <citation type="journal article" date="2012" name="J. Bacteriol.">
        <title>Genome Sequence of n-Alkane-Degrading Hydrocarboniphaga effusa Strain AP103T (ATCC BAA-332T).</title>
        <authorList>
            <person name="Chang H.K."/>
            <person name="Zylstra G.J."/>
            <person name="Chae J.C."/>
        </authorList>
    </citation>
    <scope>NUCLEOTIDE SEQUENCE [LARGE SCALE GENOMIC DNA]</scope>
    <source>
        <strain evidence="3 4">AP103</strain>
    </source>
</reference>
<name>I8HWH9_9GAMM</name>
<dbReference type="CDD" id="cd05288">
    <property type="entry name" value="PGDH"/>
    <property type="match status" value="1"/>
</dbReference>
<dbReference type="InterPro" id="IPR020843">
    <property type="entry name" value="ER"/>
</dbReference>
<dbReference type="PANTHER" id="PTHR43205:SF42">
    <property type="entry name" value="ALCOHOL DEHYDROGENASE, ZINC-CONTAINING (AFU_ORTHOLOGUE AFUA_7G04530)"/>
    <property type="match status" value="1"/>
</dbReference>
<dbReference type="SMART" id="SM00829">
    <property type="entry name" value="PKS_ER"/>
    <property type="match status" value="1"/>
</dbReference>
<dbReference type="SUPFAM" id="SSF50129">
    <property type="entry name" value="GroES-like"/>
    <property type="match status" value="1"/>
</dbReference>
<dbReference type="RefSeq" id="WP_007187061.1">
    <property type="nucleotide sequence ID" value="NZ_AKGD01000004.1"/>
</dbReference>
<sequence length="338" mass="37167">MTQTRRWYFVNRPKHQIEPDTLELRTETLPELAEGELLLRTLYLSLDATLRLWLSEWDLYIDPVKLGDPMKGFVVAEVVQSRNPAFPVGSLAAGLGLWSEYIVTDGSGYSPMPRLPGLPIGDAFGTLAIAGPTAYVGLHEIGRIKPGDTVLVTAAAGAVGVITGQLAKIHDCRVIGVAGGADKCRWLKEEVGYDEVIDYKRGNLVEQIQAVAPDGIDVLFENVGGEILDAGLTCMKNFGTVVICGLISSYNDGAERTPGPYMFRNVIMRRLRIEGFVILDYVDRYPEYQQKLAGWMLEGKLKSRLHIVDGLENAQEALKLLYTSGNTGKLMVRVGSEH</sequence>
<feature type="domain" description="Enoyl reductase (ER)" evidence="2">
    <location>
        <begin position="19"/>
        <end position="332"/>
    </location>
</feature>
<organism evidence="3 4">
    <name type="scientific">Hydrocarboniphaga effusa AP103</name>
    <dbReference type="NCBI Taxonomy" id="1172194"/>
    <lineage>
        <taxon>Bacteria</taxon>
        <taxon>Pseudomonadati</taxon>
        <taxon>Pseudomonadota</taxon>
        <taxon>Gammaproteobacteria</taxon>
        <taxon>Nevskiales</taxon>
        <taxon>Nevskiaceae</taxon>
        <taxon>Hydrocarboniphaga</taxon>
    </lineage>
</organism>
<dbReference type="Gene3D" id="3.90.180.10">
    <property type="entry name" value="Medium-chain alcohol dehydrogenases, catalytic domain"/>
    <property type="match status" value="1"/>
</dbReference>
<gene>
    <name evidence="3" type="ORF">WQQ_41260</name>
</gene>
<dbReference type="Pfam" id="PF16884">
    <property type="entry name" value="ADH_N_2"/>
    <property type="match status" value="1"/>
</dbReference>
<dbReference type="STRING" id="1172194.WQQ_41260"/>
<dbReference type="InterPro" id="IPR045010">
    <property type="entry name" value="MDR_fam"/>
</dbReference>
<proteinExistence type="predicted"/>
<accession>I8HWH9</accession>
<dbReference type="InterPro" id="IPR011032">
    <property type="entry name" value="GroES-like_sf"/>
</dbReference>
<dbReference type="FunFam" id="3.40.50.720:FF:000121">
    <property type="entry name" value="Prostaglandin reductase 2"/>
    <property type="match status" value="1"/>
</dbReference>
<dbReference type="InterPro" id="IPR036291">
    <property type="entry name" value="NAD(P)-bd_dom_sf"/>
</dbReference>
<keyword evidence="4" id="KW-1185">Reference proteome</keyword>
<evidence type="ECO:0000313" key="3">
    <source>
        <dbReference type="EMBL" id="EIT67691.1"/>
    </source>
</evidence>
<dbReference type="SUPFAM" id="SSF51735">
    <property type="entry name" value="NAD(P)-binding Rossmann-fold domains"/>
    <property type="match status" value="1"/>
</dbReference>
<dbReference type="InterPro" id="IPR013149">
    <property type="entry name" value="ADH-like_C"/>
</dbReference>
<comment type="caution">
    <text evidence="3">The sequence shown here is derived from an EMBL/GenBank/DDBJ whole genome shotgun (WGS) entry which is preliminary data.</text>
</comment>
<protein>
    <submittedName>
        <fullName evidence="3">Alcohol dehydrogenase</fullName>
    </submittedName>
</protein>
<dbReference type="PANTHER" id="PTHR43205">
    <property type="entry name" value="PROSTAGLANDIN REDUCTASE"/>
    <property type="match status" value="1"/>
</dbReference>
<evidence type="ECO:0000256" key="1">
    <source>
        <dbReference type="ARBA" id="ARBA00023002"/>
    </source>
</evidence>
<dbReference type="OrthoDB" id="9805663at2"/>
<dbReference type="EMBL" id="AKGD01000004">
    <property type="protein sequence ID" value="EIT67691.1"/>
    <property type="molecule type" value="Genomic_DNA"/>
</dbReference>
<dbReference type="Proteomes" id="UP000003704">
    <property type="component" value="Unassembled WGS sequence"/>
</dbReference>
<dbReference type="Gene3D" id="3.40.50.720">
    <property type="entry name" value="NAD(P)-binding Rossmann-like Domain"/>
    <property type="match status" value="1"/>
</dbReference>
<dbReference type="InterPro" id="IPR041694">
    <property type="entry name" value="ADH_N_2"/>
</dbReference>
<dbReference type="PATRIC" id="fig|1172194.4.peg.4009"/>
<dbReference type="Pfam" id="PF00107">
    <property type="entry name" value="ADH_zinc_N"/>
    <property type="match status" value="1"/>
</dbReference>